<reference evidence="4" key="1">
    <citation type="submission" date="2020-10" db="EMBL/GenBank/DDBJ databases">
        <authorList>
            <person name="Abbas A."/>
            <person name="Razzaq R."/>
            <person name="Waqas M."/>
            <person name="Abbas N."/>
            <person name="Nielsen T.K."/>
            <person name="Hansen L.H."/>
            <person name="Hussain S."/>
            <person name="Shahid M."/>
        </authorList>
    </citation>
    <scope>NUCLEOTIDE SEQUENCE</scope>
    <source>
        <strain evidence="4">S14</strain>
    </source>
</reference>
<dbReference type="PROSITE" id="PS51781">
    <property type="entry name" value="SH3B"/>
    <property type="match status" value="1"/>
</dbReference>
<feature type="region of interest" description="Disordered" evidence="1">
    <location>
        <begin position="149"/>
        <end position="316"/>
    </location>
</feature>
<sequence>MAARLIPLIASAAWLLGGSAALAQTATATTDVNVRSGPGTNYEVIDQLPAGEVVRILDCRGEWCEISMGGDSGYVARSYLDDGGRRTRVRVYQEEDDGGPFVIERDDPEEIYGLSIGGYYESRPYYIRGGYYYWGGRWYARRPGVTGWRETWRRGGGRDRPGDVRDGRTNRPPRAEERFKPMERARVDRDGPGDTRDGRTNRPPRVDQRLVPHDRDRAGRNDGGERREREGGSTVSVDPRGPSGREGGGRSEPRREPVEPRAGRDEGRTVASPVERRGPSDGGGRTPGGGSSDRGDRVGLDRAGGGGGGGTGRGDR</sequence>
<feature type="signal peptide" evidence="2">
    <location>
        <begin position="1"/>
        <end position="23"/>
    </location>
</feature>
<dbReference type="InterPro" id="IPR052354">
    <property type="entry name" value="Cell_Wall_Dynamics_Protein"/>
</dbReference>
<organism evidence="4 5">
    <name type="scientific">Chelatococcus sambhunathii</name>
    <dbReference type="NCBI Taxonomy" id="363953"/>
    <lineage>
        <taxon>Bacteria</taxon>
        <taxon>Pseudomonadati</taxon>
        <taxon>Pseudomonadota</taxon>
        <taxon>Alphaproteobacteria</taxon>
        <taxon>Hyphomicrobiales</taxon>
        <taxon>Chelatococcaceae</taxon>
        <taxon>Chelatococcus</taxon>
    </lineage>
</organism>
<dbReference type="EMBL" id="JADBEO010000006">
    <property type="protein sequence ID" value="MDR4305817.1"/>
    <property type="molecule type" value="Genomic_DNA"/>
</dbReference>
<feature type="compositionally biased region" description="Gly residues" evidence="1">
    <location>
        <begin position="280"/>
        <end position="292"/>
    </location>
</feature>
<dbReference type="PANTHER" id="PTHR34408">
    <property type="entry name" value="FAMILY PROTEIN, PUTATIVE-RELATED"/>
    <property type="match status" value="1"/>
</dbReference>
<feature type="compositionally biased region" description="Basic and acidic residues" evidence="1">
    <location>
        <begin position="247"/>
        <end position="279"/>
    </location>
</feature>
<evidence type="ECO:0000313" key="5">
    <source>
        <dbReference type="Proteomes" id="UP001181622"/>
    </source>
</evidence>
<name>A0ABU1DCH5_9HYPH</name>
<feature type="compositionally biased region" description="Basic and acidic residues" evidence="1">
    <location>
        <begin position="150"/>
        <end position="231"/>
    </location>
</feature>
<evidence type="ECO:0000256" key="1">
    <source>
        <dbReference type="SAM" id="MobiDB-lite"/>
    </source>
</evidence>
<evidence type="ECO:0000256" key="2">
    <source>
        <dbReference type="SAM" id="SignalP"/>
    </source>
</evidence>
<dbReference type="Pfam" id="PF08239">
    <property type="entry name" value="SH3_3"/>
    <property type="match status" value="1"/>
</dbReference>
<accession>A0ABU1DCH5</accession>
<keyword evidence="2" id="KW-0732">Signal</keyword>
<proteinExistence type="predicted"/>
<dbReference type="Proteomes" id="UP001181622">
    <property type="component" value="Unassembled WGS sequence"/>
</dbReference>
<comment type="caution">
    <text evidence="4">The sequence shown here is derived from an EMBL/GenBank/DDBJ whole genome shotgun (WGS) entry which is preliminary data.</text>
</comment>
<keyword evidence="5" id="KW-1185">Reference proteome</keyword>
<feature type="domain" description="SH3b" evidence="3">
    <location>
        <begin position="23"/>
        <end position="84"/>
    </location>
</feature>
<protein>
    <submittedName>
        <fullName evidence="4">SH3 domain-containing protein</fullName>
    </submittedName>
</protein>
<dbReference type="Gene3D" id="2.30.30.40">
    <property type="entry name" value="SH3 Domains"/>
    <property type="match status" value="1"/>
</dbReference>
<feature type="compositionally biased region" description="Gly residues" evidence="1">
    <location>
        <begin position="302"/>
        <end position="316"/>
    </location>
</feature>
<dbReference type="SMART" id="SM00287">
    <property type="entry name" value="SH3b"/>
    <property type="match status" value="1"/>
</dbReference>
<dbReference type="RefSeq" id="WP_309389140.1">
    <property type="nucleotide sequence ID" value="NZ_JADBEO010000006.1"/>
</dbReference>
<evidence type="ECO:0000313" key="4">
    <source>
        <dbReference type="EMBL" id="MDR4305817.1"/>
    </source>
</evidence>
<gene>
    <name evidence="4" type="ORF">IHQ68_04150</name>
</gene>
<feature type="chain" id="PRO_5045920101" evidence="2">
    <location>
        <begin position="24"/>
        <end position="316"/>
    </location>
</feature>
<dbReference type="PANTHER" id="PTHR34408:SF1">
    <property type="entry name" value="GLYCOSYL HYDROLASE FAMILY 19 DOMAIN-CONTAINING PROTEIN HI_1415"/>
    <property type="match status" value="1"/>
</dbReference>
<evidence type="ECO:0000259" key="3">
    <source>
        <dbReference type="PROSITE" id="PS51781"/>
    </source>
</evidence>
<dbReference type="InterPro" id="IPR003646">
    <property type="entry name" value="SH3-like_bac-type"/>
</dbReference>